<evidence type="ECO:0008006" key="4">
    <source>
        <dbReference type="Google" id="ProtNLM"/>
    </source>
</evidence>
<feature type="compositionally biased region" description="Pro residues" evidence="1">
    <location>
        <begin position="205"/>
        <end position="214"/>
    </location>
</feature>
<organism evidence="2 3">
    <name type="scientific">Loigolactobacillus bifermentans DSM 20003</name>
    <dbReference type="NCBI Taxonomy" id="1423726"/>
    <lineage>
        <taxon>Bacteria</taxon>
        <taxon>Bacillati</taxon>
        <taxon>Bacillota</taxon>
        <taxon>Bacilli</taxon>
        <taxon>Lactobacillales</taxon>
        <taxon>Lactobacillaceae</taxon>
        <taxon>Loigolactobacillus</taxon>
    </lineage>
</organism>
<keyword evidence="3" id="KW-1185">Reference proteome</keyword>
<reference evidence="2 3" key="1">
    <citation type="journal article" date="2015" name="Genome Announc.">
        <title>Expanding the biotechnology potential of lactobacilli through comparative genomics of 213 strains and associated genera.</title>
        <authorList>
            <person name="Sun Z."/>
            <person name="Harris H.M."/>
            <person name="McCann A."/>
            <person name="Guo C."/>
            <person name="Argimon S."/>
            <person name="Zhang W."/>
            <person name="Yang X."/>
            <person name="Jeffery I.B."/>
            <person name="Cooney J.C."/>
            <person name="Kagawa T.F."/>
            <person name="Liu W."/>
            <person name="Song Y."/>
            <person name="Salvetti E."/>
            <person name="Wrobel A."/>
            <person name="Rasinkangas P."/>
            <person name="Parkhill J."/>
            <person name="Rea M.C."/>
            <person name="O'Sullivan O."/>
            <person name="Ritari J."/>
            <person name="Douillard F.P."/>
            <person name="Paul Ross R."/>
            <person name="Yang R."/>
            <person name="Briner A.E."/>
            <person name="Felis G.E."/>
            <person name="de Vos W.M."/>
            <person name="Barrangou R."/>
            <person name="Klaenhammer T.R."/>
            <person name="Caufield P.W."/>
            <person name="Cui Y."/>
            <person name="Zhang H."/>
            <person name="O'Toole P.W."/>
        </authorList>
    </citation>
    <scope>NUCLEOTIDE SEQUENCE [LARGE SCALE GENOMIC DNA]</scope>
    <source>
        <strain evidence="2 3">DSM 20003</strain>
    </source>
</reference>
<comment type="caution">
    <text evidence="2">The sequence shown here is derived from an EMBL/GenBank/DDBJ whole genome shotgun (WGS) entry which is preliminary data.</text>
</comment>
<dbReference type="EMBL" id="AZDA01000121">
    <property type="protein sequence ID" value="KRK33207.1"/>
    <property type="molecule type" value="Genomic_DNA"/>
</dbReference>
<dbReference type="STRING" id="1423726.FC07_GL001462"/>
<proteinExistence type="predicted"/>
<evidence type="ECO:0000313" key="3">
    <source>
        <dbReference type="Proteomes" id="UP000051461"/>
    </source>
</evidence>
<evidence type="ECO:0000256" key="1">
    <source>
        <dbReference type="SAM" id="MobiDB-lite"/>
    </source>
</evidence>
<dbReference type="AlphaFoldDB" id="A0A0R1GQL9"/>
<evidence type="ECO:0000313" key="2">
    <source>
        <dbReference type="EMBL" id="KRK33207.1"/>
    </source>
</evidence>
<name>A0A0R1GQL9_9LACO</name>
<protein>
    <recommendedName>
        <fullName evidence="4">Exonuclease SbcC</fullName>
    </recommendedName>
</protein>
<dbReference type="OrthoDB" id="2248290at2"/>
<dbReference type="Proteomes" id="UP000051461">
    <property type="component" value="Unassembled WGS sequence"/>
</dbReference>
<sequence>MNIKKCLDYQKQFFTDFAQAWQKRSDLDLYQMIDTTAKSLRLEVSEVPAYILAYDKEAQNELEAYLQKGLTHWLRQDIPFFEIDARGVIMFGDWYHRRQFGRLDVWNRQMIQNTPNQQQILPELERYASDSETYLEDRLQRLHDELFTDVKDLEHDLERAQTAAETAQTEVHSRISRERPQPQNGTGRLKSLFGFGDEPEEQPEPVAPVTPAPSKPVNTTQIMDLKNRLRTAKSDAEVEFDDQKRQIEVEVAVIRYEYQAIMNHYSSIEQFENALAHISESYLAALSEKGADQDA</sequence>
<dbReference type="PATRIC" id="fig|1423726.3.peg.1513"/>
<accession>A0A0R1GQL9</accession>
<gene>
    <name evidence="2" type="ORF">FC07_GL001462</name>
</gene>
<dbReference type="RefSeq" id="WP_057905552.1">
    <property type="nucleotide sequence ID" value="NZ_AZDA01000121.1"/>
</dbReference>
<feature type="region of interest" description="Disordered" evidence="1">
    <location>
        <begin position="164"/>
        <end position="218"/>
    </location>
</feature>
<feature type="compositionally biased region" description="Basic and acidic residues" evidence="1">
    <location>
        <begin position="171"/>
        <end position="180"/>
    </location>
</feature>